<protein>
    <submittedName>
        <fullName evidence="1">Uncharacterized protein</fullName>
    </submittedName>
</protein>
<gene>
    <name evidence="1" type="ORF">EYF80_026111</name>
</gene>
<dbReference type="AlphaFoldDB" id="A0A4Z2HFD5"/>
<evidence type="ECO:0000313" key="1">
    <source>
        <dbReference type="EMBL" id="TNN63693.1"/>
    </source>
</evidence>
<keyword evidence="2" id="KW-1185">Reference proteome</keyword>
<sequence>MQQLQFIVLCPGLQQPDGSAEHQTGECWPVIGPYQCDGCQWAACGEQPAQQYTPWPPYGSLRCSQHLTLKHCAGLAFHSQIERSIDLQTFLRLPMPTVTHLAHQVLRRRAGLPAARFGGFGARVQAALQPSGEQALRQRHWELVGVEAEPGT</sequence>
<dbReference type="EMBL" id="SRLO01000268">
    <property type="protein sequence ID" value="TNN63693.1"/>
    <property type="molecule type" value="Genomic_DNA"/>
</dbReference>
<accession>A0A4Z2HFD5</accession>
<dbReference type="Proteomes" id="UP000314294">
    <property type="component" value="Unassembled WGS sequence"/>
</dbReference>
<proteinExistence type="predicted"/>
<evidence type="ECO:0000313" key="2">
    <source>
        <dbReference type="Proteomes" id="UP000314294"/>
    </source>
</evidence>
<reference evidence="1 2" key="1">
    <citation type="submission" date="2019-03" db="EMBL/GenBank/DDBJ databases">
        <title>First draft genome of Liparis tanakae, snailfish: a comprehensive survey of snailfish specific genes.</title>
        <authorList>
            <person name="Kim W."/>
            <person name="Song I."/>
            <person name="Jeong J.-H."/>
            <person name="Kim D."/>
            <person name="Kim S."/>
            <person name="Ryu S."/>
            <person name="Song J.Y."/>
            <person name="Lee S.K."/>
        </authorList>
    </citation>
    <scope>NUCLEOTIDE SEQUENCE [LARGE SCALE GENOMIC DNA]</scope>
    <source>
        <tissue evidence="1">Muscle</tissue>
    </source>
</reference>
<organism evidence="1 2">
    <name type="scientific">Liparis tanakae</name>
    <name type="common">Tanaka's snailfish</name>
    <dbReference type="NCBI Taxonomy" id="230148"/>
    <lineage>
        <taxon>Eukaryota</taxon>
        <taxon>Metazoa</taxon>
        <taxon>Chordata</taxon>
        <taxon>Craniata</taxon>
        <taxon>Vertebrata</taxon>
        <taxon>Euteleostomi</taxon>
        <taxon>Actinopterygii</taxon>
        <taxon>Neopterygii</taxon>
        <taxon>Teleostei</taxon>
        <taxon>Neoteleostei</taxon>
        <taxon>Acanthomorphata</taxon>
        <taxon>Eupercaria</taxon>
        <taxon>Perciformes</taxon>
        <taxon>Cottioidei</taxon>
        <taxon>Cottales</taxon>
        <taxon>Liparidae</taxon>
        <taxon>Liparis</taxon>
    </lineage>
</organism>
<name>A0A4Z2HFD5_9TELE</name>
<comment type="caution">
    <text evidence="1">The sequence shown here is derived from an EMBL/GenBank/DDBJ whole genome shotgun (WGS) entry which is preliminary data.</text>
</comment>